<reference evidence="3 4" key="1">
    <citation type="journal article" date="2021" name="Nat. Commun.">
        <title>Incipient diploidization of the medicinal plant Perilla within 10,000 years.</title>
        <authorList>
            <person name="Zhang Y."/>
            <person name="Shen Q."/>
            <person name="Leng L."/>
            <person name="Zhang D."/>
            <person name="Chen S."/>
            <person name="Shi Y."/>
            <person name="Ning Z."/>
            <person name="Chen S."/>
        </authorList>
    </citation>
    <scope>NUCLEOTIDE SEQUENCE [LARGE SCALE GENOMIC DNA]</scope>
    <source>
        <strain evidence="4">cv. PC099</strain>
    </source>
</reference>
<organism evidence="3 4">
    <name type="scientific">Perilla frutescens var. hirtella</name>
    <name type="common">Perilla citriodora</name>
    <name type="synonym">Perilla setoyensis</name>
    <dbReference type="NCBI Taxonomy" id="608512"/>
    <lineage>
        <taxon>Eukaryota</taxon>
        <taxon>Viridiplantae</taxon>
        <taxon>Streptophyta</taxon>
        <taxon>Embryophyta</taxon>
        <taxon>Tracheophyta</taxon>
        <taxon>Spermatophyta</taxon>
        <taxon>Magnoliopsida</taxon>
        <taxon>eudicotyledons</taxon>
        <taxon>Gunneridae</taxon>
        <taxon>Pentapetalae</taxon>
        <taxon>asterids</taxon>
        <taxon>lamiids</taxon>
        <taxon>Lamiales</taxon>
        <taxon>Lamiaceae</taxon>
        <taxon>Nepetoideae</taxon>
        <taxon>Elsholtzieae</taxon>
        <taxon>Perilla</taxon>
    </lineage>
</organism>
<comment type="caution">
    <text evidence="3">The sequence shown here is derived from an EMBL/GenBank/DDBJ whole genome shotgun (WGS) entry which is preliminary data.</text>
</comment>
<accession>A0AAD4P1S1</accession>
<proteinExistence type="predicted"/>
<feature type="domain" description="Sialate O-acetylesterase" evidence="2">
    <location>
        <begin position="1"/>
        <end position="228"/>
    </location>
</feature>
<dbReference type="EMBL" id="SDAM02000907">
    <property type="protein sequence ID" value="KAH6823404.1"/>
    <property type="molecule type" value="Genomic_DNA"/>
</dbReference>
<dbReference type="InterPro" id="IPR005181">
    <property type="entry name" value="SASA"/>
</dbReference>
<evidence type="ECO:0000313" key="4">
    <source>
        <dbReference type="Proteomes" id="UP001190926"/>
    </source>
</evidence>
<name>A0AAD4P1S1_PERFH</name>
<evidence type="ECO:0000256" key="1">
    <source>
        <dbReference type="ARBA" id="ARBA00022801"/>
    </source>
</evidence>
<dbReference type="PANTHER" id="PTHR31988">
    <property type="entry name" value="ESTERASE, PUTATIVE (DUF303)-RELATED"/>
    <property type="match status" value="1"/>
</dbReference>
<evidence type="ECO:0000313" key="3">
    <source>
        <dbReference type="EMBL" id="KAH6823404.1"/>
    </source>
</evidence>
<evidence type="ECO:0000259" key="2">
    <source>
        <dbReference type="Pfam" id="PF03629"/>
    </source>
</evidence>
<protein>
    <recommendedName>
        <fullName evidence="2">Sialate O-acetylesterase domain-containing protein</fullName>
    </recommendedName>
</protein>
<keyword evidence="4" id="KW-1185">Reference proteome</keyword>
<dbReference type="SUPFAM" id="SSF52266">
    <property type="entry name" value="SGNH hydrolase"/>
    <property type="match status" value="1"/>
</dbReference>
<dbReference type="Pfam" id="PF03629">
    <property type="entry name" value="SASA"/>
    <property type="match status" value="1"/>
</dbReference>
<dbReference type="AlphaFoldDB" id="A0AAD4P1S1"/>
<dbReference type="InterPro" id="IPR036514">
    <property type="entry name" value="SGNH_hydro_sf"/>
</dbReference>
<dbReference type="GO" id="GO:0016787">
    <property type="term" value="F:hydrolase activity"/>
    <property type="evidence" value="ECO:0007669"/>
    <property type="project" value="UniProtKB-KW"/>
</dbReference>
<keyword evidence="1" id="KW-0378">Hydrolase</keyword>
<dbReference type="InterPro" id="IPR052940">
    <property type="entry name" value="Carb_Esterase_6"/>
</dbReference>
<gene>
    <name evidence="3" type="ORF">C2S53_000142</name>
</gene>
<dbReference type="Proteomes" id="UP001190926">
    <property type="component" value="Unassembled WGS sequence"/>
</dbReference>
<dbReference type="PANTHER" id="PTHR31988:SF15">
    <property type="entry name" value="ESTERASE, PUTATIVE (DUF303)-RELATED"/>
    <property type="match status" value="1"/>
</dbReference>
<dbReference type="Gene3D" id="3.40.50.1110">
    <property type="entry name" value="SGNH hydrolase"/>
    <property type="match status" value="1"/>
</dbReference>
<sequence length="229" mass="24795">MAGQGGVPNGALSPADKWDGIIPPECQSNSAILRLNPYNMKWEEAHEPLHGNGIGPGMPFANSLLKRDPSIGVIGLVPTAYPGSYIDSWSRVGKHYINMLAMARAAVADGGVLRGFLWYQGESDSKLQSDVDLYKGKLVDLFNNVRADLQSPSLPIIEVALASGFNFTESIRQIQLHIEVPNVKVVDAAGLEILPPNCLEHNDQRHCLHISTAAQVKLGTMLADAFLQC</sequence>